<dbReference type="PANTHER" id="PTHR43777:SF1">
    <property type="entry name" value="MOLYBDENUM COFACTOR CYTIDYLYLTRANSFERASE"/>
    <property type="match status" value="1"/>
</dbReference>
<dbReference type="CDD" id="cd04182">
    <property type="entry name" value="GT_2_like_f"/>
    <property type="match status" value="1"/>
</dbReference>
<dbReference type="InterPro" id="IPR029044">
    <property type="entry name" value="Nucleotide-diphossugar_trans"/>
</dbReference>
<dbReference type="EMBL" id="CP150951">
    <property type="protein sequence ID" value="WZC47750.1"/>
    <property type="molecule type" value="Genomic_DNA"/>
</dbReference>
<gene>
    <name evidence="3" type="ORF">AABB29_12625</name>
</gene>
<dbReference type="InterPro" id="IPR025877">
    <property type="entry name" value="MobA-like_NTP_Trfase"/>
</dbReference>
<protein>
    <submittedName>
        <fullName evidence="3">Nucleotidyltransferase family protein</fullName>
    </submittedName>
</protein>
<dbReference type="SUPFAM" id="SSF53448">
    <property type="entry name" value="Nucleotide-diphospho-sugar transferases"/>
    <property type="match status" value="1"/>
</dbReference>
<dbReference type="PANTHER" id="PTHR43777">
    <property type="entry name" value="MOLYBDENUM COFACTOR CYTIDYLYLTRANSFERASE"/>
    <property type="match status" value="1"/>
</dbReference>
<dbReference type="RefSeq" id="WP_341365870.1">
    <property type="nucleotide sequence ID" value="NZ_CP150951.2"/>
</dbReference>
<proteinExistence type="predicted"/>
<organism evidence="3 4">
    <name type="scientific">Yoonia phaeophyticola</name>
    <dbReference type="NCBI Taxonomy" id="3137369"/>
    <lineage>
        <taxon>Bacteria</taxon>
        <taxon>Pseudomonadati</taxon>
        <taxon>Pseudomonadota</taxon>
        <taxon>Alphaproteobacteria</taxon>
        <taxon>Rhodobacterales</taxon>
        <taxon>Paracoccaceae</taxon>
        <taxon>Yoonia</taxon>
    </lineage>
</organism>
<sequence length="198" mass="21522">MIPILILAAGSSSRMRGGDKLLETVHGMPLLRLQAKRALAVGHPVFVALPDADHPRSDSIADLKVTRLNVPQAAEGMSGTMRGAVAQLPLAPAFMMFLADLVALETDDLRQVLAARDAYPEHLIWRGATADGKPGHPIIFDGTLRTDFARLTGDTGGEAIVRPLKSQTHLVPLQGDRARLDLDTPEEWATWRQSIRQN</sequence>
<keyword evidence="1" id="KW-0460">Magnesium</keyword>
<feature type="domain" description="MobA-like NTP transferase" evidence="2">
    <location>
        <begin position="5"/>
        <end position="164"/>
    </location>
</feature>
<evidence type="ECO:0000313" key="4">
    <source>
        <dbReference type="Proteomes" id="UP001440612"/>
    </source>
</evidence>
<keyword evidence="4" id="KW-1185">Reference proteome</keyword>
<dbReference type="Gene3D" id="3.90.550.10">
    <property type="entry name" value="Spore Coat Polysaccharide Biosynthesis Protein SpsA, Chain A"/>
    <property type="match status" value="1"/>
</dbReference>
<dbReference type="Proteomes" id="UP001440612">
    <property type="component" value="Chromosome"/>
</dbReference>
<accession>A0ABZ2UZZ5</accession>
<evidence type="ECO:0000313" key="3">
    <source>
        <dbReference type="EMBL" id="WZC47750.1"/>
    </source>
</evidence>
<evidence type="ECO:0000256" key="1">
    <source>
        <dbReference type="ARBA" id="ARBA00022842"/>
    </source>
</evidence>
<name>A0ABZ2UZZ5_9RHOB</name>
<evidence type="ECO:0000259" key="2">
    <source>
        <dbReference type="Pfam" id="PF12804"/>
    </source>
</evidence>
<reference evidence="4" key="1">
    <citation type="submission" date="2024-04" db="EMBL/GenBank/DDBJ databases">
        <title>Phylogenomic analyses of a clade within the roseobacter group suggest taxonomic reassignments of species of the genera Aestuariivita, Citreicella, Loktanella, Nautella, Pelagibaca, Ruegeria, Thalassobius, Thiobacimonas and Tropicibacter, and the proposal o.</title>
        <authorList>
            <person name="Jeon C.O."/>
        </authorList>
    </citation>
    <scope>NUCLEOTIDE SEQUENCE [LARGE SCALE GENOMIC DNA]</scope>
    <source>
        <strain evidence="4">BS5-3</strain>
    </source>
</reference>
<dbReference type="Pfam" id="PF12804">
    <property type="entry name" value="NTP_transf_3"/>
    <property type="match status" value="1"/>
</dbReference>